<dbReference type="PANTHER" id="PTHR34598:SF3">
    <property type="entry name" value="OXIDOREDUCTASE AN1597"/>
    <property type="match status" value="1"/>
</dbReference>
<comment type="caution">
    <text evidence="2">The sequence shown here is derived from an EMBL/GenBank/DDBJ whole genome shotgun (WGS) entry which is preliminary data.</text>
</comment>
<evidence type="ECO:0000313" key="3">
    <source>
        <dbReference type="Proteomes" id="UP001610444"/>
    </source>
</evidence>
<dbReference type="Proteomes" id="UP001610444">
    <property type="component" value="Unassembled WGS sequence"/>
</dbReference>
<reference evidence="2 3" key="1">
    <citation type="submission" date="2024-07" db="EMBL/GenBank/DDBJ databases">
        <title>Section-level genome sequencing and comparative genomics of Aspergillus sections Usti and Cavernicolus.</title>
        <authorList>
            <consortium name="Lawrence Berkeley National Laboratory"/>
            <person name="Nybo J.L."/>
            <person name="Vesth T.C."/>
            <person name="Theobald S."/>
            <person name="Frisvad J.C."/>
            <person name="Larsen T.O."/>
            <person name="Kjaerboelling I."/>
            <person name="Rothschild-Mancinelli K."/>
            <person name="Lyhne E.K."/>
            <person name="Kogle M.E."/>
            <person name="Barry K."/>
            <person name="Clum A."/>
            <person name="Na H."/>
            <person name="Ledsgaard L."/>
            <person name="Lin J."/>
            <person name="Lipzen A."/>
            <person name="Kuo A."/>
            <person name="Riley R."/>
            <person name="Mondo S."/>
            <person name="LaButti K."/>
            <person name="Haridas S."/>
            <person name="Pangalinan J."/>
            <person name="Salamov A.A."/>
            <person name="Simmons B.A."/>
            <person name="Magnuson J.K."/>
            <person name="Chen J."/>
            <person name="Drula E."/>
            <person name="Henrissat B."/>
            <person name="Wiebenga A."/>
            <person name="Lubbers R.J."/>
            <person name="Gomes A.C."/>
            <person name="Macurrencykelacurrency M.R."/>
            <person name="Stajich J."/>
            <person name="Grigoriev I.V."/>
            <person name="Mortensen U.H."/>
            <person name="De vries R.P."/>
            <person name="Baker S.E."/>
            <person name="Andersen M.R."/>
        </authorList>
    </citation>
    <scope>NUCLEOTIDE SEQUENCE [LARGE SCALE GENOMIC DNA]</scope>
    <source>
        <strain evidence="2 3">CBS 756.74</strain>
    </source>
</reference>
<dbReference type="PANTHER" id="PTHR34598">
    <property type="entry name" value="BLL6449 PROTEIN"/>
    <property type="match status" value="1"/>
</dbReference>
<dbReference type="GeneID" id="98161176"/>
<evidence type="ECO:0000313" key="2">
    <source>
        <dbReference type="EMBL" id="KAL2847341.1"/>
    </source>
</evidence>
<dbReference type="RefSeq" id="XP_070897664.1">
    <property type="nucleotide sequence ID" value="XM_071046012.1"/>
</dbReference>
<evidence type="ECO:0000256" key="1">
    <source>
        <dbReference type="ARBA" id="ARBA00023604"/>
    </source>
</evidence>
<comment type="similarity">
    <text evidence="1">Belongs to the asaB hydroxylase/desaturase family.</text>
</comment>
<protein>
    <recommendedName>
        <fullName evidence="4">GA4 desaturase</fullName>
    </recommendedName>
</protein>
<name>A0ABR4K4V3_9EURO</name>
<dbReference type="EMBL" id="JBFXLR010000029">
    <property type="protein sequence ID" value="KAL2847341.1"/>
    <property type="molecule type" value="Genomic_DNA"/>
</dbReference>
<organism evidence="2 3">
    <name type="scientific">Aspergillus pseudodeflectus</name>
    <dbReference type="NCBI Taxonomy" id="176178"/>
    <lineage>
        <taxon>Eukaryota</taxon>
        <taxon>Fungi</taxon>
        <taxon>Dikarya</taxon>
        <taxon>Ascomycota</taxon>
        <taxon>Pezizomycotina</taxon>
        <taxon>Eurotiomycetes</taxon>
        <taxon>Eurotiomycetidae</taxon>
        <taxon>Eurotiales</taxon>
        <taxon>Aspergillaceae</taxon>
        <taxon>Aspergillus</taxon>
        <taxon>Aspergillus subgen. Nidulantes</taxon>
    </lineage>
</organism>
<dbReference type="NCBIfam" id="NF041278">
    <property type="entry name" value="CmcJ_NvfI_EfuI"/>
    <property type="match status" value="1"/>
</dbReference>
<dbReference type="InterPro" id="IPR044053">
    <property type="entry name" value="AsaB-like"/>
</dbReference>
<sequence length="302" mass="34485">MTPSAIPLGASNPSPRAIQTTLKYWPKPPNGNVTIDFRKPGAEERFNELESLEEEHAVTIRDIRSLGERERPTLKKNGFQYLHDPVPGYEEREYWDEKRIESFFLPRTEELVSKLFPHTKGAAKVLVYTHRIRSQTTGPNSPAHIVHSDFTPAGAMQHLQSLISPDELAHLEETETRILALNIWRPLRTVKKDPLALCDWSSIQPHEDIIPNRFVFSDGWLEVAKVVYSERHRWWYCSAQRVDEVAVFKQFDSAANVKGEAEKENKGTGGCSIVHSAFVDPEYVDEEPRRSLEIGVFVFLPG</sequence>
<evidence type="ECO:0008006" key="4">
    <source>
        <dbReference type="Google" id="ProtNLM"/>
    </source>
</evidence>
<proteinExistence type="inferred from homology"/>
<keyword evidence="3" id="KW-1185">Reference proteome</keyword>
<accession>A0ABR4K4V3</accession>
<gene>
    <name evidence="2" type="ORF">BJX68DRAFT_268208</name>
</gene>